<dbReference type="InterPro" id="IPR004843">
    <property type="entry name" value="Calcineurin-like_PHP"/>
</dbReference>
<dbReference type="InterPro" id="IPR029052">
    <property type="entry name" value="Metallo-depent_PP-like"/>
</dbReference>
<dbReference type="STRING" id="519424.AZF04_10660"/>
<dbReference type="EMBL" id="LTAO01000036">
    <property type="protein sequence ID" value="KYG27645.1"/>
    <property type="molecule type" value="Genomic_DNA"/>
</dbReference>
<sequence>MRFFNKKVVVISLIFITLLVSYTIYDNHRFVLVEEEIFIENLPEELDGFRIVQVTDLHEKEFGKQQAKLIKKIEQTPYDVIVFTGDMLDGRNSTNYTPFYELIDGISQKEHALFVPGNADPPSYVVSEDQTLQKSPFIIGMEERGVTFLESLYSIEKNGTTLHFVDFEISTINDRELEQSSSLNMSAQSALVQSHHLQLSKELHSIDESNSLIIALNHYPVVDEYIDYLSSDSSRVLRAYDFIMAGHYHGGQIRLPFIGALFVPEPWYPNNGLLPPQNRVKGLWEYKGIQQYVSTGLGSSSFIPFLKFRFLNTPELNLITLKRK</sequence>
<dbReference type="Gene3D" id="3.60.21.10">
    <property type="match status" value="1"/>
</dbReference>
<gene>
    <name evidence="2" type="ORF">AZF04_10660</name>
</gene>
<dbReference type="GO" id="GO:0016787">
    <property type="term" value="F:hydrolase activity"/>
    <property type="evidence" value="ECO:0007669"/>
    <property type="project" value="InterPro"/>
</dbReference>
<protein>
    <recommendedName>
        <fullName evidence="1">Calcineurin-like phosphoesterase domain-containing protein</fullName>
    </recommendedName>
</protein>
<dbReference type="RefSeq" id="WP_061949775.1">
    <property type="nucleotide sequence ID" value="NZ_LTAO01000036.1"/>
</dbReference>
<dbReference type="AlphaFoldDB" id="A0A162D0W4"/>
<name>A0A162D0W4_9BACI</name>
<evidence type="ECO:0000313" key="3">
    <source>
        <dbReference type="Proteomes" id="UP000075806"/>
    </source>
</evidence>
<dbReference type="Pfam" id="PF00149">
    <property type="entry name" value="Metallophos"/>
    <property type="match status" value="1"/>
</dbReference>
<evidence type="ECO:0000259" key="1">
    <source>
        <dbReference type="Pfam" id="PF00149"/>
    </source>
</evidence>
<feature type="domain" description="Calcineurin-like phosphoesterase" evidence="1">
    <location>
        <begin position="49"/>
        <end position="250"/>
    </location>
</feature>
<dbReference type="SUPFAM" id="SSF56300">
    <property type="entry name" value="Metallo-dependent phosphatases"/>
    <property type="match status" value="1"/>
</dbReference>
<organism evidence="2 3">
    <name type="scientific">Alkalihalobacillus trypoxylicola</name>
    <dbReference type="NCBI Taxonomy" id="519424"/>
    <lineage>
        <taxon>Bacteria</taxon>
        <taxon>Bacillati</taxon>
        <taxon>Bacillota</taxon>
        <taxon>Bacilli</taxon>
        <taxon>Bacillales</taxon>
        <taxon>Bacillaceae</taxon>
        <taxon>Alkalihalobacillus</taxon>
    </lineage>
</organism>
<dbReference type="OrthoDB" id="9780884at2"/>
<accession>A0A162D0W4</accession>
<dbReference type="InterPro" id="IPR051158">
    <property type="entry name" value="Metallophosphoesterase_sf"/>
</dbReference>
<proteinExistence type="predicted"/>
<comment type="caution">
    <text evidence="2">The sequence shown here is derived from an EMBL/GenBank/DDBJ whole genome shotgun (WGS) entry which is preliminary data.</text>
</comment>
<reference evidence="2" key="1">
    <citation type="submission" date="2016-02" db="EMBL/GenBank/DDBJ databases">
        <title>Genome sequence of Bacillus trypoxylicola KCTC 13244(T).</title>
        <authorList>
            <person name="Jeong H."/>
            <person name="Park S.-H."/>
            <person name="Choi S.-K."/>
        </authorList>
    </citation>
    <scope>NUCLEOTIDE SEQUENCE [LARGE SCALE GENOMIC DNA]</scope>
    <source>
        <strain evidence="2">KCTC 13244</strain>
    </source>
</reference>
<dbReference type="PANTHER" id="PTHR31302">
    <property type="entry name" value="TRANSMEMBRANE PROTEIN WITH METALLOPHOSPHOESTERASE DOMAIN-RELATED"/>
    <property type="match status" value="1"/>
</dbReference>
<dbReference type="PANTHER" id="PTHR31302:SF0">
    <property type="entry name" value="TRANSMEMBRANE PROTEIN WITH METALLOPHOSPHOESTERASE DOMAIN"/>
    <property type="match status" value="1"/>
</dbReference>
<dbReference type="Proteomes" id="UP000075806">
    <property type="component" value="Unassembled WGS sequence"/>
</dbReference>
<evidence type="ECO:0000313" key="2">
    <source>
        <dbReference type="EMBL" id="KYG27645.1"/>
    </source>
</evidence>
<keyword evidence="3" id="KW-1185">Reference proteome</keyword>